<dbReference type="Proteomes" id="UP000269669">
    <property type="component" value="Unassembled WGS sequence"/>
</dbReference>
<keyword evidence="4" id="KW-1185">Reference proteome</keyword>
<proteinExistence type="predicted"/>
<evidence type="ECO:0000256" key="1">
    <source>
        <dbReference type="SAM" id="MobiDB-lite"/>
    </source>
</evidence>
<accession>A0A428MR91</accession>
<feature type="region of interest" description="Disordered" evidence="1">
    <location>
        <begin position="82"/>
        <end position="110"/>
    </location>
</feature>
<dbReference type="InterPro" id="IPR010879">
    <property type="entry name" value="DUF1508"/>
</dbReference>
<evidence type="ECO:0000313" key="4">
    <source>
        <dbReference type="Proteomes" id="UP000269669"/>
    </source>
</evidence>
<dbReference type="Pfam" id="PF07411">
    <property type="entry name" value="DUF1508"/>
    <property type="match status" value="2"/>
</dbReference>
<feature type="compositionally biased region" description="Basic and acidic residues" evidence="1">
    <location>
        <begin position="45"/>
        <end position="62"/>
    </location>
</feature>
<comment type="caution">
    <text evidence="3">The sequence shown here is derived from an EMBL/GenBank/DDBJ whole genome shotgun (WGS) entry which is preliminary data.</text>
</comment>
<dbReference type="InterPro" id="IPR051141">
    <property type="entry name" value="UPF0339_domain"/>
</dbReference>
<dbReference type="PANTHER" id="PTHR40606:SF1">
    <property type="entry name" value="UPF0339 PROTEIN YEGP"/>
    <property type="match status" value="1"/>
</dbReference>
<evidence type="ECO:0000259" key="2">
    <source>
        <dbReference type="Pfam" id="PF07411"/>
    </source>
</evidence>
<reference evidence="3 4" key="1">
    <citation type="submission" date="2018-12" db="EMBL/GenBank/DDBJ databases">
        <title>Sequencing of bacterial isolates from soil warming experiment in Harvard Forest, Massachusetts, USA.</title>
        <authorList>
            <person name="Deangelis K."/>
        </authorList>
    </citation>
    <scope>NUCLEOTIDE SEQUENCE [LARGE SCALE GENOMIC DNA]</scope>
    <source>
        <strain evidence="3 4">EB153</strain>
    </source>
</reference>
<protein>
    <recommendedName>
        <fullName evidence="2">DUF1508 domain-containing protein</fullName>
    </recommendedName>
</protein>
<dbReference type="SUPFAM" id="SSF160113">
    <property type="entry name" value="YegP-like"/>
    <property type="match status" value="2"/>
</dbReference>
<dbReference type="AlphaFoldDB" id="A0A428MR91"/>
<organism evidence="3 4">
    <name type="scientific">Edaphobacter aggregans</name>
    <dbReference type="NCBI Taxonomy" id="570835"/>
    <lineage>
        <taxon>Bacteria</taxon>
        <taxon>Pseudomonadati</taxon>
        <taxon>Acidobacteriota</taxon>
        <taxon>Terriglobia</taxon>
        <taxon>Terriglobales</taxon>
        <taxon>Acidobacteriaceae</taxon>
        <taxon>Edaphobacter</taxon>
    </lineage>
</organism>
<dbReference type="OrthoDB" id="9802792at2"/>
<dbReference type="InterPro" id="IPR036913">
    <property type="entry name" value="YegP-like_sf"/>
</dbReference>
<feature type="domain" description="DUF1508" evidence="2">
    <location>
        <begin position="12"/>
        <end position="57"/>
    </location>
</feature>
<dbReference type="Gene3D" id="2.30.29.80">
    <property type="match status" value="1"/>
</dbReference>
<feature type="region of interest" description="Disordered" evidence="1">
    <location>
        <begin position="38"/>
        <end position="63"/>
    </location>
</feature>
<gene>
    <name evidence="3" type="ORF">EDE15_5089</name>
</gene>
<name>A0A428MR91_9BACT</name>
<evidence type="ECO:0000313" key="3">
    <source>
        <dbReference type="EMBL" id="RSL19422.1"/>
    </source>
</evidence>
<feature type="domain" description="DUF1508" evidence="2">
    <location>
        <begin position="62"/>
        <end position="108"/>
    </location>
</feature>
<sequence>MSAHYELKPAAGKQFMFNLKAANGEVILTSENYKEKEGALNGIESVKKNSPDDKQYERKTSKSDQPYFVLKAKNHEIIGKSEMYSSPSAMEKGIESVKKNGPVATTNDLT</sequence>
<dbReference type="RefSeq" id="WP_125487645.1">
    <property type="nucleotide sequence ID" value="NZ_RSDW01000001.1"/>
</dbReference>
<dbReference type="PANTHER" id="PTHR40606">
    <property type="match status" value="1"/>
</dbReference>
<dbReference type="EMBL" id="RSDW01000001">
    <property type="protein sequence ID" value="RSL19422.1"/>
    <property type="molecule type" value="Genomic_DNA"/>
</dbReference>